<dbReference type="Proteomes" id="UP000022910">
    <property type="component" value="Unassembled WGS sequence"/>
</dbReference>
<evidence type="ECO:0000256" key="3">
    <source>
        <dbReference type="ARBA" id="ARBA00022771"/>
    </source>
</evidence>
<name>A0A015KIK3_RHIIW</name>
<dbReference type="HOGENOM" id="CLU_2777258_0_0_1"/>
<protein>
    <submittedName>
        <fullName evidence="8">Uncharacterized protein</fullName>
    </submittedName>
</protein>
<dbReference type="AlphaFoldDB" id="A0A015KIK3"/>
<evidence type="ECO:0000256" key="5">
    <source>
        <dbReference type="ARBA" id="ARBA00023242"/>
    </source>
</evidence>
<keyword evidence="4" id="KW-0862">Zinc</keyword>
<evidence type="ECO:0000256" key="4">
    <source>
        <dbReference type="ARBA" id="ARBA00022833"/>
    </source>
</evidence>
<evidence type="ECO:0000256" key="1">
    <source>
        <dbReference type="ARBA" id="ARBA00004123"/>
    </source>
</evidence>
<evidence type="ECO:0000313" key="9">
    <source>
        <dbReference type="Proteomes" id="UP000022910"/>
    </source>
</evidence>
<proteinExistence type="predicted"/>
<evidence type="ECO:0000256" key="2">
    <source>
        <dbReference type="ARBA" id="ARBA00022723"/>
    </source>
</evidence>
<evidence type="ECO:0000313" key="6">
    <source>
        <dbReference type="EMBL" id="EXX55153.1"/>
    </source>
</evidence>
<dbReference type="OrthoDB" id="2431589at2759"/>
<organism evidence="8 9">
    <name type="scientific">Rhizophagus irregularis (strain DAOM 197198w)</name>
    <name type="common">Glomus intraradices</name>
    <dbReference type="NCBI Taxonomy" id="1432141"/>
    <lineage>
        <taxon>Eukaryota</taxon>
        <taxon>Fungi</taxon>
        <taxon>Fungi incertae sedis</taxon>
        <taxon>Mucoromycota</taxon>
        <taxon>Glomeromycotina</taxon>
        <taxon>Glomeromycetes</taxon>
        <taxon>Glomerales</taxon>
        <taxon>Glomeraceae</taxon>
        <taxon>Rhizophagus</taxon>
    </lineage>
</organism>
<accession>A0A015KIK3</accession>
<dbReference type="PANTHER" id="PTHR46481:SF10">
    <property type="entry name" value="ZINC FINGER BED DOMAIN-CONTAINING PROTEIN 39"/>
    <property type="match status" value="1"/>
</dbReference>
<keyword evidence="9" id="KW-1185">Reference proteome</keyword>
<gene>
    <name evidence="8" type="ORF">RirG_005370</name>
    <name evidence="7" type="ORF">RirG_023400</name>
    <name evidence="6" type="ORF">RirG_227900</name>
</gene>
<dbReference type="EMBL" id="JEMT01003266">
    <property type="protein sequence ID" value="EXX79460.1"/>
    <property type="molecule type" value="Genomic_DNA"/>
</dbReference>
<evidence type="ECO:0000313" key="7">
    <source>
        <dbReference type="EMBL" id="EXX77474.1"/>
    </source>
</evidence>
<comment type="caution">
    <text evidence="8">The sequence shown here is derived from an EMBL/GenBank/DDBJ whole genome shotgun (WGS) entry which is preliminary data.</text>
</comment>
<dbReference type="GO" id="GO:0008270">
    <property type="term" value="F:zinc ion binding"/>
    <property type="evidence" value="ECO:0007669"/>
    <property type="project" value="UniProtKB-KW"/>
</dbReference>
<keyword evidence="5" id="KW-0539">Nucleus</keyword>
<sequence length="69" mass="8161">MSVFDPRYKVPDRHQIKEMVIQEFNQCHSNIYKDLQKIPRKVSFSADMWTSTLSSKANLGMTIHYIDQN</sequence>
<dbReference type="GO" id="GO:0005634">
    <property type="term" value="C:nucleus"/>
    <property type="evidence" value="ECO:0007669"/>
    <property type="project" value="UniProtKB-SubCell"/>
</dbReference>
<keyword evidence="2" id="KW-0479">Metal-binding</keyword>
<dbReference type="InterPro" id="IPR052035">
    <property type="entry name" value="ZnF_BED_domain_contain"/>
</dbReference>
<dbReference type="EMBL" id="JEMT01010931">
    <property type="protein sequence ID" value="EXX77474.1"/>
    <property type="molecule type" value="Genomic_DNA"/>
</dbReference>
<reference evidence="8 9" key="1">
    <citation type="submission" date="2014-02" db="EMBL/GenBank/DDBJ databases">
        <title>Single nucleus genome sequencing reveals high similarity among nuclei of an endomycorrhizal fungus.</title>
        <authorList>
            <person name="Lin K."/>
            <person name="Geurts R."/>
            <person name="Zhang Z."/>
            <person name="Limpens E."/>
            <person name="Saunders D.G."/>
            <person name="Mu D."/>
            <person name="Pang E."/>
            <person name="Cao H."/>
            <person name="Cha H."/>
            <person name="Lin T."/>
            <person name="Zhou Q."/>
            <person name="Shang Y."/>
            <person name="Li Y."/>
            <person name="Ivanov S."/>
            <person name="Sharma T."/>
            <person name="Velzen R.V."/>
            <person name="Ruijter N.D."/>
            <person name="Aanen D.K."/>
            <person name="Win J."/>
            <person name="Kamoun S."/>
            <person name="Bisseling T."/>
            <person name="Huang S."/>
        </authorList>
    </citation>
    <scope>NUCLEOTIDE SEQUENCE [LARGE SCALE GENOMIC DNA]</scope>
    <source>
        <strain evidence="8">DAOM 197198w</strain>
        <strain evidence="9">DAOM197198w</strain>
    </source>
</reference>
<comment type="subcellular location">
    <subcellularLocation>
        <location evidence="1">Nucleus</location>
    </subcellularLocation>
</comment>
<dbReference type="EMBL" id="JEMT01028307">
    <property type="protein sequence ID" value="EXX55153.1"/>
    <property type="molecule type" value="Genomic_DNA"/>
</dbReference>
<keyword evidence="3" id="KW-0863">Zinc-finger</keyword>
<evidence type="ECO:0000313" key="8">
    <source>
        <dbReference type="EMBL" id="EXX79460.1"/>
    </source>
</evidence>
<dbReference type="PANTHER" id="PTHR46481">
    <property type="entry name" value="ZINC FINGER BED DOMAIN-CONTAINING PROTEIN 4"/>
    <property type="match status" value="1"/>
</dbReference>